<dbReference type="GO" id="GO:0016020">
    <property type="term" value="C:membrane"/>
    <property type="evidence" value="ECO:0007669"/>
    <property type="project" value="InterPro"/>
</dbReference>
<sequence length="637" mass="70337">METSHVQVAAKTQALYASFEDILQQVEALDARVAAIAALMPHFTAIEAVAHVLGFGVKFAAPSSSIRPVGRDTTSAFIAENKRADLTEKAVQVFQHRRGIDPTTLDFARALEQIDESVTYLRDHKQAMDVQHGSAAATLSVQQLDQSSAHYVYFQLVAPALAAVAMQLERLNAQMTPERVQNLRVLGEVADVYATRRLQLLSPVLAAWLSAVSGTSDIVNVLRASCAQLLNVCEAECRLFQNLFGRDPSDELFAHAAANASVDDTKEEDEDESAFHLLYNTVRPQLLAQKDLEVLCEVIQVLKSEVIEAAITPRVAVVGYAEPVMHRMIQDAQERLILCMQKYIRDDIEGFMPTAADLDYPAKLEAAEQASAPLYATWYPSLEHTLLCLSKGYHYVKDAIQICTASLKMASADITAAQGGLHGSLFLVKHLLTLREQITPFEIQFSQTSKALDFTTSADAMNELLVDASTLFRFSGPNGIVDLFTRGIPQIQETTADVKKDLEQELKKSCTAFIETVLQQLAAPLLAVMKQVAHAQQSQKATALDFRQYAFTAPVEVTKVLGSVDNQLRNTLPGVLQTIRLYLRNSSTETILFKPVQRNLLDAVGNLKQLMEQAYTSEELEPCEKVFEAVLQRLRAL</sequence>
<dbReference type="AlphaFoldDB" id="M4BQB1"/>
<dbReference type="Pfam" id="PF20671">
    <property type="entry name" value="COG3_C"/>
    <property type="match status" value="1"/>
</dbReference>
<evidence type="ECO:0000313" key="2">
    <source>
        <dbReference type="EnsemblProtists" id="HpaP808600"/>
    </source>
</evidence>
<dbReference type="HOGENOM" id="CLU_011639_1_1_1"/>
<dbReference type="InterPro" id="IPR007265">
    <property type="entry name" value="COG_su3"/>
</dbReference>
<dbReference type="eggNOG" id="KOG2604">
    <property type="taxonomic scope" value="Eukaryota"/>
</dbReference>
<dbReference type="VEuPathDB" id="FungiDB:HpaG808600"/>
<dbReference type="Proteomes" id="UP000011713">
    <property type="component" value="Unassembled WGS sequence"/>
</dbReference>
<accession>M4BQB1</accession>
<proteinExistence type="predicted"/>
<dbReference type="STRING" id="559515.M4BQB1"/>
<dbReference type="OMA" id="DEFELWG"/>
<protein>
    <recommendedName>
        <fullName evidence="1">Conserved oligomeric Golgi complex subunit 3 C-terminal domain-containing protein</fullName>
    </recommendedName>
</protein>
<dbReference type="GO" id="GO:0006891">
    <property type="term" value="P:intra-Golgi vesicle-mediated transport"/>
    <property type="evidence" value="ECO:0007669"/>
    <property type="project" value="TreeGrafter"/>
</dbReference>
<feature type="domain" description="Conserved oligomeric Golgi complex subunit 3 C-terminal" evidence="1">
    <location>
        <begin position="149"/>
        <end position="455"/>
    </location>
</feature>
<dbReference type="InParanoid" id="M4BQB1"/>
<dbReference type="GO" id="GO:0005801">
    <property type="term" value="C:cis-Golgi network"/>
    <property type="evidence" value="ECO:0007669"/>
    <property type="project" value="InterPro"/>
</dbReference>
<dbReference type="GO" id="GO:0006886">
    <property type="term" value="P:intracellular protein transport"/>
    <property type="evidence" value="ECO:0007669"/>
    <property type="project" value="InterPro"/>
</dbReference>
<keyword evidence="3" id="KW-1185">Reference proteome</keyword>
<evidence type="ECO:0000313" key="3">
    <source>
        <dbReference type="Proteomes" id="UP000011713"/>
    </source>
</evidence>
<dbReference type="EnsemblProtists" id="HpaT808600">
    <property type="protein sequence ID" value="HpaP808600"/>
    <property type="gene ID" value="HpaG808600"/>
</dbReference>
<dbReference type="PANTHER" id="PTHR13302:SF8">
    <property type="entry name" value="CONSERVED OLIGOMERIC GOLGI COMPLEX SUBUNIT 3"/>
    <property type="match status" value="1"/>
</dbReference>
<dbReference type="EMBL" id="JH598563">
    <property type="status" value="NOT_ANNOTATED_CDS"/>
    <property type="molecule type" value="Genomic_DNA"/>
</dbReference>
<name>M4BQB1_HYAAE</name>
<organism evidence="2 3">
    <name type="scientific">Hyaloperonospora arabidopsidis (strain Emoy2)</name>
    <name type="common">Downy mildew agent</name>
    <name type="synonym">Peronospora arabidopsidis</name>
    <dbReference type="NCBI Taxonomy" id="559515"/>
    <lineage>
        <taxon>Eukaryota</taxon>
        <taxon>Sar</taxon>
        <taxon>Stramenopiles</taxon>
        <taxon>Oomycota</taxon>
        <taxon>Peronosporomycetes</taxon>
        <taxon>Peronosporales</taxon>
        <taxon>Peronosporaceae</taxon>
        <taxon>Hyaloperonospora</taxon>
    </lineage>
</organism>
<dbReference type="PANTHER" id="PTHR13302">
    <property type="entry name" value="CONSERVED OLIGOMERIC GOLGI COMPLEX COMPONENT 3"/>
    <property type="match status" value="1"/>
</dbReference>
<dbReference type="GO" id="GO:0017119">
    <property type="term" value="C:Golgi transport complex"/>
    <property type="evidence" value="ECO:0007669"/>
    <property type="project" value="TreeGrafter"/>
</dbReference>
<reference evidence="3" key="1">
    <citation type="journal article" date="2010" name="Science">
        <title>Signatures of adaptation to obligate biotrophy in the Hyaloperonospora arabidopsidis genome.</title>
        <authorList>
            <person name="Baxter L."/>
            <person name="Tripathy S."/>
            <person name="Ishaque N."/>
            <person name="Boot N."/>
            <person name="Cabral A."/>
            <person name="Kemen E."/>
            <person name="Thines M."/>
            <person name="Ah-Fong A."/>
            <person name="Anderson R."/>
            <person name="Badejoko W."/>
            <person name="Bittner-Eddy P."/>
            <person name="Boore J.L."/>
            <person name="Chibucos M.C."/>
            <person name="Coates M."/>
            <person name="Dehal P."/>
            <person name="Delehaunty K."/>
            <person name="Dong S."/>
            <person name="Downton P."/>
            <person name="Dumas B."/>
            <person name="Fabro G."/>
            <person name="Fronick C."/>
            <person name="Fuerstenberg S.I."/>
            <person name="Fulton L."/>
            <person name="Gaulin E."/>
            <person name="Govers F."/>
            <person name="Hughes L."/>
            <person name="Humphray S."/>
            <person name="Jiang R.H."/>
            <person name="Judelson H."/>
            <person name="Kamoun S."/>
            <person name="Kyung K."/>
            <person name="Meijer H."/>
            <person name="Minx P."/>
            <person name="Morris P."/>
            <person name="Nelson J."/>
            <person name="Phuntumart V."/>
            <person name="Qutob D."/>
            <person name="Rehmany A."/>
            <person name="Rougon-Cardoso A."/>
            <person name="Ryden P."/>
            <person name="Torto-Alalibo T."/>
            <person name="Studholme D."/>
            <person name="Wang Y."/>
            <person name="Win J."/>
            <person name="Wood J."/>
            <person name="Clifton S.W."/>
            <person name="Rogers J."/>
            <person name="Van den Ackerveken G."/>
            <person name="Jones J.D."/>
            <person name="McDowell J.M."/>
            <person name="Beynon J."/>
            <person name="Tyler B.M."/>
        </authorList>
    </citation>
    <scope>NUCLEOTIDE SEQUENCE [LARGE SCALE GENOMIC DNA]</scope>
    <source>
        <strain evidence="3">Emoy2</strain>
    </source>
</reference>
<reference evidence="2" key="2">
    <citation type="submission" date="2015-06" db="UniProtKB">
        <authorList>
            <consortium name="EnsemblProtists"/>
        </authorList>
    </citation>
    <scope>IDENTIFICATION</scope>
    <source>
        <strain evidence="2">Emoy2</strain>
    </source>
</reference>
<dbReference type="InterPro" id="IPR048685">
    <property type="entry name" value="COG3_C"/>
</dbReference>
<dbReference type="GO" id="GO:0007030">
    <property type="term" value="P:Golgi organization"/>
    <property type="evidence" value="ECO:0007669"/>
    <property type="project" value="TreeGrafter"/>
</dbReference>
<evidence type="ECO:0000259" key="1">
    <source>
        <dbReference type="Pfam" id="PF20671"/>
    </source>
</evidence>